<sequence length="294" mass="31143">MGDAAAAPFPSPFQTWHNDTYPSIDPSRPELSLKGKTAIVTGGAGAVGAATVNAFAKAGVSLIGIVGRTQKTLDATKAKFESQYPNTKIVAVTADTASLPSVEAAFRVIQQQANKPIDIFVHNAGHLAEPATITSSDPKEWWTSFEVNILGAFHSVRAFIPVGSPTATIINISTAAIHVPAAIVSNLSAYSSSKLGALKVFEFVQSENPDMHVVNVQPGVILSDINVKHGAMAPMDTPDLPASFAVWACSPEAKFLKNKFVWANWDADEMRAKADEIANSPAFTMGLMGWPVLS</sequence>
<dbReference type="PANTHER" id="PTHR42760">
    <property type="entry name" value="SHORT-CHAIN DEHYDROGENASES/REDUCTASES FAMILY MEMBER"/>
    <property type="match status" value="1"/>
</dbReference>
<dbReference type="GeneID" id="27350395"/>
<dbReference type="SUPFAM" id="SSF51735">
    <property type="entry name" value="NAD(P)-binding Rossmann-fold domains"/>
    <property type="match status" value="1"/>
</dbReference>
<dbReference type="CDD" id="cd05233">
    <property type="entry name" value="SDR_c"/>
    <property type="match status" value="1"/>
</dbReference>
<dbReference type="Pfam" id="PF00106">
    <property type="entry name" value="adh_short"/>
    <property type="match status" value="1"/>
</dbReference>
<dbReference type="Gene3D" id="3.40.50.720">
    <property type="entry name" value="NAD(P)-binding Rossmann-like Domain"/>
    <property type="match status" value="1"/>
</dbReference>
<gene>
    <name evidence="3" type="ORF">PV07_11201</name>
</gene>
<organism evidence="3 4">
    <name type="scientific">Cladophialophora immunda</name>
    <dbReference type="NCBI Taxonomy" id="569365"/>
    <lineage>
        <taxon>Eukaryota</taxon>
        <taxon>Fungi</taxon>
        <taxon>Dikarya</taxon>
        <taxon>Ascomycota</taxon>
        <taxon>Pezizomycotina</taxon>
        <taxon>Eurotiomycetes</taxon>
        <taxon>Chaetothyriomycetidae</taxon>
        <taxon>Chaetothyriales</taxon>
        <taxon>Herpotrichiellaceae</taxon>
        <taxon>Cladophialophora</taxon>
    </lineage>
</organism>
<comment type="similarity">
    <text evidence="1">Belongs to the short-chain dehydrogenases/reductases (SDR) family.</text>
</comment>
<dbReference type="GO" id="GO:0016616">
    <property type="term" value="F:oxidoreductase activity, acting on the CH-OH group of donors, NAD or NADP as acceptor"/>
    <property type="evidence" value="ECO:0007669"/>
    <property type="project" value="TreeGrafter"/>
</dbReference>
<dbReference type="PANTHER" id="PTHR42760:SF37">
    <property type="entry name" value="CLAVALDEHYDE DEHYDROGENASE"/>
    <property type="match status" value="1"/>
</dbReference>
<reference evidence="3 4" key="1">
    <citation type="submission" date="2015-01" db="EMBL/GenBank/DDBJ databases">
        <title>The Genome Sequence of Cladophialophora immunda CBS83496.</title>
        <authorList>
            <consortium name="The Broad Institute Genomics Platform"/>
            <person name="Cuomo C."/>
            <person name="de Hoog S."/>
            <person name="Gorbushina A."/>
            <person name="Stielow B."/>
            <person name="Teixiera M."/>
            <person name="Abouelleil A."/>
            <person name="Chapman S.B."/>
            <person name="Priest M."/>
            <person name="Young S.K."/>
            <person name="Wortman J."/>
            <person name="Nusbaum C."/>
            <person name="Birren B."/>
        </authorList>
    </citation>
    <scope>NUCLEOTIDE SEQUENCE [LARGE SCALE GENOMIC DNA]</scope>
    <source>
        <strain evidence="3 4">CBS 83496</strain>
    </source>
</reference>
<dbReference type="InterPro" id="IPR002347">
    <property type="entry name" value="SDR_fam"/>
</dbReference>
<dbReference type="EMBL" id="KN847046">
    <property type="protein sequence ID" value="KIW22961.1"/>
    <property type="molecule type" value="Genomic_DNA"/>
</dbReference>
<evidence type="ECO:0000313" key="4">
    <source>
        <dbReference type="Proteomes" id="UP000054466"/>
    </source>
</evidence>
<name>A0A0D1Z5W3_9EURO</name>
<dbReference type="STRING" id="569365.A0A0D1Z5W3"/>
<proteinExistence type="inferred from homology"/>
<evidence type="ECO:0000256" key="2">
    <source>
        <dbReference type="ARBA" id="ARBA00023002"/>
    </source>
</evidence>
<dbReference type="Proteomes" id="UP000054466">
    <property type="component" value="Unassembled WGS sequence"/>
</dbReference>
<dbReference type="PRINTS" id="PR00081">
    <property type="entry name" value="GDHRDH"/>
</dbReference>
<dbReference type="OrthoDB" id="1933717at2759"/>
<keyword evidence="2" id="KW-0560">Oxidoreductase</keyword>
<evidence type="ECO:0000313" key="3">
    <source>
        <dbReference type="EMBL" id="KIW22961.1"/>
    </source>
</evidence>
<protein>
    <submittedName>
        <fullName evidence="3">Uncharacterized protein</fullName>
    </submittedName>
</protein>
<dbReference type="HOGENOM" id="CLU_010194_8_2_1"/>
<dbReference type="InterPro" id="IPR036291">
    <property type="entry name" value="NAD(P)-bd_dom_sf"/>
</dbReference>
<dbReference type="RefSeq" id="XP_016243177.1">
    <property type="nucleotide sequence ID" value="XM_016398615.1"/>
</dbReference>
<evidence type="ECO:0000256" key="1">
    <source>
        <dbReference type="ARBA" id="ARBA00006484"/>
    </source>
</evidence>
<dbReference type="VEuPathDB" id="FungiDB:PV07_11201"/>
<dbReference type="AlphaFoldDB" id="A0A0D1Z5W3"/>
<keyword evidence="4" id="KW-1185">Reference proteome</keyword>
<accession>A0A0D1Z5W3</accession>